<dbReference type="OrthoDB" id="9780560at2"/>
<proteinExistence type="inferred from homology"/>
<dbReference type="EMBL" id="CP012752">
    <property type="protein sequence ID" value="ALG13416.1"/>
    <property type="molecule type" value="Genomic_DNA"/>
</dbReference>
<evidence type="ECO:0000256" key="5">
    <source>
        <dbReference type="ARBA" id="ARBA00023136"/>
    </source>
</evidence>
<feature type="domain" description="ABC3 transporter permease C-terminal" evidence="8">
    <location>
        <begin position="253"/>
        <end position="366"/>
    </location>
</feature>
<protein>
    <recommendedName>
        <fullName evidence="8">ABC3 transporter permease C-terminal domain-containing protein</fullName>
    </recommendedName>
</protein>
<dbReference type="GO" id="GO:0022857">
    <property type="term" value="F:transmembrane transporter activity"/>
    <property type="evidence" value="ECO:0007669"/>
    <property type="project" value="TreeGrafter"/>
</dbReference>
<evidence type="ECO:0000256" key="6">
    <source>
        <dbReference type="ARBA" id="ARBA00038076"/>
    </source>
</evidence>
<dbReference type="GO" id="GO:0005886">
    <property type="term" value="C:plasma membrane"/>
    <property type="evidence" value="ECO:0007669"/>
    <property type="project" value="UniProtKB-SubCell"/>
</dbReference>
<sequence>MRTIAVRMALAEVRANPRRIVAVVLAIMISVGYLAASATVLASESATMDRSVIARTAKADVVVTLTADDPALLQRVRGIDGVASADLSYLSRGRVTGSSEWVQQQSVPDNPALRWTDLAQGAWPQGPDEIALGTVTAKQLNLAVGAEITINDANSSATLRVTGLTNEGDSLLSGLAQSSFVAPAFYTGSASIRTSLQTEILVIGTGAAGPERLAERIEQVAGGNRVETSSAFTQRKMSEQTNGVFLFQLLLLVFGAIALLVGGIMIVNTFLILVTQRRRQIGLLRALGASNAQIRWGLFVEATAIGLIGSTLGLVLGIGVSAIVAYHLGQVLTVPAGQVAAVALVGVVLAVLSVVVPARRAIRIPPLEALRPVADRQTERRTSRTRAVLSAILMLTGLAGIWLGTGDTPFALLLSVAGLLVFAVGLLAATGVYLPVLLNAATGLLARLGPTARLAANNTTRNPGRAAATGAALIVAVGIVVTLQVGAASMKATATANLSHRFPVDVTVSLFDGALPPGTAQKIAAIPGITSIRELRSTRVDANGKNLRILGVPGVNDNQVLADPYLKLTSVTLTGKTGSATLPAKSDYLAPADTLIVSSAMLSKLDNAAAVGTVWASTASNVDITGLRSQLRALVAPITGAEVGGGLSAKAGYAEFLDRLLMLTTMLLAVAVLIALTGVGNTLGLSVLERTRESALLRALGMQRSSLRTMLAIEAVLLSTAGTAVGIAAGTFFGWIGTQAISKELNFTAPTFAMSLPQTATVAAIAVIAGVISSVLPARRAARSTPIAALTPE</sequence>
<dbReference type="InterPro" id="IPR050250">
    <property type="entry name" value="Macrolide_Exporter_MacB"/>
</dbReference>
<keyword evidence="10" id="KW-1185">Reference proteome</keyword>
<feature type="transmembrane region" description="Helical" evidence="7">
    <location>
        <begin position="410"/>
        <end position="438"/>
    </location>
</feature>
<comment type="subcellular location">
    <subcellularLocation>
        <location evidence="1">Cell membrane</location>
        <topology evidence="1">Multi-pass membrane protein</topology>
    </subcellularLocation>
</comment>
<feature type="transmembrane region" description="Helical" evidence="7">
    <location>
        <begin position="336"/>
        <end position="356"/>
    </location>
</feature>
<feature type="transmembrane region" description="Helical" evidence="7">
    <location>
        <begin position="245"/>
        <end position="275"/>
    </location>
</feature>
<evidence type="ECO:0000259" key="8">
    <source>
        <dbReference type="Pfam" id="PF02687"/>
    </source>
</evidence>
<dbReference type="InterPro" id="IPR003838">
    <property type="entry name" value="ABC3_permease_C"/>
</dbReference>
<evidence type="ECO:0000313" key="10">
    <source>
        <dbReference type="Proteomes" id="UP000063699"/>
    </source>
</evidence>
<evidence type="ECO:0000256" key="7">
    <source>
        <dbReference type="SAM" id="Phobius"/>
    </source>
</evidence>
<name>A0A0N9I5Q3_9PSEU</name>
<evidence type="ECO:0000256" key="2">
    <source>
        <dbReference type="ARBA" id="ARBA00022475"/>
    </source>
</evidence>
<feature type="transmembrane region" description="Helical" evidence="7">
    <location>
        <begin position="387"/>
        <end position="404"/>
    </location>
</feature>
<evidence type="ECO:0000256" key="4">
    <source>
        <dbReference type="ARBA" id="ARBA00022989"/>
    </source>
</evidence>
<evidence type="ECO:0000256" key="3">
    <source>
        <dbReference type="ARBA" id="ARBA00022692"/>
    </source>
</evidence>
<keyword evidence="4 7" id="KW-1133">Transmembrane helix</keyword>
<keyword evidence="3 7" id="KW-0812">Transmembrane</keyword>
<dbReference type="KEGG" id="kphy:AOZ06_47010"/>
<feature type="transmembrane region" description="Helical" evidence="7">
    <location>
        <begin position="466"/>
        <end position="487"/>
    </location>
</feature>
<dbReference type="PANTHER" id="PTHR30572:SF4">
    <property type="entry name" value="ABC TRANSPORTER PERMEASE YTRF"/>
    <property type="match status" value="1"/>
</dbReference>
<dbReference type="Pfam" id="PF02687">
    <property type="entry name" value="FtsX"/>
    <property type="match status" value="2"/>
</dbReference>
<reference evidence="9 10" key="1">
    <citation type="submission" date="2015-07" db="EMBL/GenBank/DDBJ databases">
        <title>Genome sequencing of Kibdelosporangium phytohabitans.</title>
        <authorList>
            <person name="Qin S."/>
            <person name="Xing K."/>
        </authorList>
    </citation>
    <scope>NUCLEOTIDE SEQUENCE [LARGE SCALE GENOMIC DNA]</scope>
    <source>
        <strain evidence="9 10">KLBMP1111</strain>
    </source>
</reference>
<dbReference type="RefSeq" id="WP_054295305.1">
    <property type="nucleotide sequence ID" value="NZ_CP012752.1"/>
</dbReference>
<keyword evidence="5 7" id="KW-0472">Membrane</keyword>
<dbReference type="AlphaFoldDB" id="A0A0N9I5Q3"/>
<comment type="similarity">
    <text evidence="6">Belongs to the ABC-4 integral membrane protein family.</text>
</comment>
<feature type="transmembrane region" description="Helical" evidence="7">
    <location>
        <begin position="709"/>
        <end position="736"/>
    </location>
</feature>
<evidence type="ECO:0000256" key="1">
    <source>
        <dbReference type="ARBA" id="ARBA00004651"/>
    </source>
</evidence>
<feature type="domain" description="ABC3 transporter permease C-terminal" evidence="8">
    <location>
        <begin position="666"/>
        <end position="786"/>
    </location>
</feature>
<feature type="transmembrane region" description="Helical" evidence="7">
    <location>
        <begin position="20"/>
        <end position="42"/>
    </location>
</feature>
<organism evidence="9 10">
    <name type="scientific">Kibdelosporangium phytohabitans</name>
    <dbReference type="NCBI Taxonomy" id="860235"/>
    <lineage>
        <taxon>Bacteria</taxon>
        <taxon>Bacillati</taxon>
        <taxon>Actinomycetota</taxon>
        <taxon>Actinomycetes</taxon>
        <taxon>Pseudonocardiales</taxon>
        <taxon>Pseudonocardiaceae</taxon>
        <taxon>Kibdelosporangium</taxon>
    </lineage>
</organism>
<evidence type="ECO:0000313" key="9">
    <source>
        <dbReference type="EMBL" id="ALG13416.1"/>
    </source>
</evidence>
<dbReference type="PANTHER" id="PTHR30572">
    <property type="entry name" value="MEMBRANE COMPONENT OF TRANSPORTER-RELATED"/>
    <property type="match status" value="1"/>
</dbReference>
<feature type="transmembrane region" description="Helical" evidence="7">
    <location>
        <begin position="756"/>
        <end position="776"/>
    </location>
</feature>
<accession>A0A0N9I5Q3</accession>
<dbReference type="Proteomes" id="UP000063699">
    <property type="component" value="Chromosome"/>
</dbReference>
<gene>
    <name evidence="9" type="ORF">AOZ06_47010</name>
</gene>
<keyword evidence="2" id="KW-1003">Cell membrane</keyword>
<dbReference type="STRING" id="860235.AOZ06_47010"/>
<feature type="transmembrane region" description="Helical" evidence="7">
    <location>
        <begin position="296"/>
        <end position="324"/>
    </location>
</feature>
<feature type="transmembrane region" description="Helical" evidence="7">
    <location>
        <begin position="660"/>
        <end position="688"/>
    </location>
</feature>